<feature type="chain" id="PRO_5012224004" evidence="8">
    <location>
        <begin position="28"/>
        <end position="857"/>
    </location>
</feature>
<organism evidence="10 11">
    <name type="scientific">Sediminicola luteus</name>
    <dbReference type="NCBI Taxonomy" id="319238"/>
    <lineage>
        <taxon>Bacteria</taxon>
        <taxon>Pseudomonadati</taxon>
        <taxon>Bacteroidota</taxon>
        <taxon>Flavobacteriia</taxon>
        <taxon>Flavobacteriales</taxon>
        <taxon>Flavobacteriaceae</taxon>
        <taxon>Sediminicola</taxon>
    </lineage>
</organism>
<keyword evidence="4 7" id="KW-0812">Transmembrane</keyword>
<dbReference type="InterPro" id="IPR036942">
    <property type="entry name" value="Beta-barrel_TonB_sf"/>
</dbReference>
<dbReference type="OrthoDB" id="9803050at2"/>
<dbReference type="InterPro" id="IPR012910">
    <property type="entry name" value="Plug_dom"/>
</dbReference>
<evidence type="ECO:0000313" key="11">
    <source>
        <dbReference type="Proteomes" id="UP000219559"/>
    </source>
</evidence>
<evidence type="ECO:0000259" key="9">
    <source>
        <dbReference type="Pfam" id="PF07715"/>
    </source>
</evidence>
<dbReference type="EMBL" id="NBWU01000003">
    <property type="protein sequence ID" value="PCE64491.1"/>
    <property type="molecule type" value="Genomic_DNA"/>
</dbReference>
<dbReference type="Gene3D" id="2.40.170.20">
    <property type="entry name" value="TonB-dependent receptor, beta-barrel domain"/>
    <property type="match status" value="1"/>
</dbReference>
<sequence>MPKATPKARILLGCLLLLLGIQSFGQATDNVTLRALLEQLESRHDIRFSYANQDVDQIFLPPISENSPLTGALNHINLYTGLKVQKINSRYYSLVLPTALNICGFVLDNFGKNTVSGATIEVLGTETKLITDAQGKFELQNVARGTQLLIRFLGFKRQVVTAEELDAQKGCQRIMLAKKYHKLDEVILYEFLTTGLRKKTDGSIEMDTEEFGLLPGLIEPDILQTAQALPGIRSIDESVSNLNVRGGTNDQNLILWEGIKMYQSGHFFGLISAFNPYLTDHVVLTKNGTSARYGDGVSSLISLKTRNHLVDRFTGGAGINLINGDVFGQVPLRQNMDLQFSARRSFNDFVNSPTYNSFVEKTFQDTDVRIAGLPREIERRSNEDFHFYDFSLKYLWDLNDSHKFRLSFINMQNELSYEETDASDVLTNESSLKQGNISVGGQWSSTWFNGLQTRLEGYYTRYEMLSNSDKVQDNQLLAQKNTVEEAALTFSTEYAFTEQLRWVNGYQFVESGVGNFTNVSLPPFKSDIKEVVRSHSVFSEMAYSSPNEKLHARLGARLNYIQSPDNLVSANGFDTFIPEPRLNLSYKLNDYWAVQLLGEFKSQTTNQVIDLKQNFLGIEKRRWVLSDNDSLPISKSRQLSSGISYDSKSLYMGLTGFWKKVKGISTNTQGFQNPGQFNGEVGEYTVKGAEFLINKKGARYSTWLSYTFNQNDYYFEDLDPSTFPNNQDIRHSVNLAATYNLNGWQIGAGLNYHSGRPYTQPDSDDPINSTIFPSQINYNSPNSSRLDDYIRADASVVYKLNLSARVKASAGASVLNLFNKTNILNTYYRLNQDNQTVETIRQGSLGFTPNFSFRVYF</sequence>
<dbReference type="Proteomes" id="UP000219559">
    <property type="component" value="Unassembled WGS sequence"/>
</dbReference>
<evidence type="ECO:0000256" key="7">
    <source>
        <dbReference type="PROSITE-ProRule" id="PRU01360"/>
    </source>
</evidence>
<protein>
    <submittedName>
        <fullName evidence="10">TonB-dependent receptor</fullName>
    </submittedName>
</protein>
<evidence type="ECO:0000256" key="8">
    <source>
        <dbReference type="SAM" id="SignalP"/>
    </source>
</evidence>
<evidence type="ECO:0000256" key="4">
    <source>
        <dbReference type="ARBA" id="ARBA00022692"/>
    </source>
</evidence>
<evidence type="ECO:0000313" key="10">
    <source>
        <dbReference type="EMBL" id="PCE64491.1"/>
    </source>
</evidence>
<keyword evidence="3 7" id="KW-1134">Transmembrane beta strand</keyword>
<dbReference type="SUPFAM" id="SSF56935">
    <property type="entry name" value="Porins"/>
    <property type="match status" value="1"/>
</dbReference>
<evidence type="ECO:0000256" key="1">
    <source>
        <dbReference type="ARBA" id="ARBA00004571"/>
    </source>
</evidence>
<comment type="subcellular location">
    <subcellularLocation>
        <location evidence="1 7">Cell outer membrane</location>
        <topology evidence="1 7">Multi-pass membrane protein</topology>
    </subcellularLocation>
</comment>
<evidence type="ECO:0000256" key="5">
    <source>
        <dbReference type="ARBA" id="ARBA00023136"/>
    </source>
</evidence>
<name>A0A2A4G7T6_9FLAO</name>
<comment type="caution">
    <text evidence="10">The sequence shown here is derived from an EMBL/GenBank/DDBJ whole genome shotgun (WGS) entry which is preliminary data.</text>
</comment>
<keyword evidence="2 7" id="KW-0813">Transport</keyword>
<dbReference type="PROSITE" id="PS52016">
    <property type="entry name" value="TONB_DEPENDENT_REC_3"/>
    <property type="match status" value="1"/>
</dbReference>
<gene>
    <name evidence="10" type="ORF">B7P33_09415</name>
</gene>
<dbReference type="InterPro" id="IPR037066">
    <property type="entry name" value="Plug_dom_sf"/>
</dbReference>
<dbReference type="AlphaFoldDB" id="A0A2A4G7T6"/>
<evidence type="ECO:0000256" key="2">
    <source>
        <dbReference type="ARBA" id="ARBA00022448"/>
    </source>
</evidence>
<evidence type="ECO:0000256" key="6">
    <source>
        <dbReference type="ARBA" id="ARBA00023237"/>
    </source>
</evidence>
<dbReference type="Pfam" id="PF07715">
    <property type="entry name" value="Plug"/>
    <property type="match status" value="1"/>
</dbReference>
<feature type="signal peptide" evidence="8">
    <location>
        <begin position="1"/>
        <end position="27"/>
    </location>
</feature>
<keyword evidence="6 7" id="KW-0998">Cell outer membrane</keyword>
<dbReference type="RefSeq" id="WP_097440612.1">
    <property type="nucleotide sequence ID" value="NZ_KZ300476.1"/>
</dbReference>
<dbReference type="InterPro" id="IPR039426">
    <property type="entry name" value="TonB-dep_rcpt-like"/>
</dbReference>
<dbReference type="SUPFAM" id="SSF49464">
    <property type="entry name" value="Carboxypeptidase regulatory domain-like"/>
    <property type="match status" value="1"/>
</dbReference>
<keyword evidence="11" id="KW-1185">Reference proteome</keyword>
<dbReference type="Gene3D" id="2.170.130.10">
    <property type="entry name" value="TonB-dependent receptor, plug domain"/>
    <property type="match status" value="1"/>
</dbReference>
<dbReference type="Pfam" id="PF13715">
    <property type="entry name" value="CarbopepD_reg_2"/>
    <property type="match status" value="1"/>
</dbReference>
<keyword evidence="10" id="KW-0675">Receptor</keyword>
<accession>A0A2A4G7T6</accession>
<dbReference type="InterPro" id="IPR008969">
    <property type="entry name" value="CarboxyPept-like_regulatory"/>
</dbReference>
<keyword evidence="8" id="KW-0732">Signal</keyword>
<comment type="similarity">
    <text evidence="7">Belongs to the TonB-dependent receptor family.</text>
</comment>
<dbReference type="GO" id="GO:0009279">
    <property type="term" value="C:cell outer membrane"/>
    <property type="evidence" value="ECO:0007669"/>
    <property type="project" value="UniProtKB-SubCell"/>
</dbReference>
<feature type="domain" description="TonB-dependent receptor plug" evidence="9">
    <location>
        <begin position="224"/>
        <end position="296"/>
    </location>
</feature>
<reference evidence="10 11" key="1">
    <citation type="submission" date="2017-04" db="EMBL/GenBank/DDBJ databases">
        <title>A new member of the family Flavobacteriaceae isolated from ascidians.</title>
        <authorList>
            <person name="Chen L."/>
        </authorList>
    </citation>
    <scope>NUCLEOTIDE SEQUENCE [LARGE SCALE GENOMIC DNA]</scope>
    <source>
        <strain evidence="10 11">HQA918</strain>
    </source>
</reference>
<keyword evidence="5 7" id="KW-0472">Membrane</keyword>
<evidence type="ECO:0000256" key="3">
    <source>
        <dbReference type="ARBA" id="ARBA00022452"/>
    </source>
</evidence>
<proteinExistence type="inferred from homology"/>
<dbReference type="Gene3D" id="2.60.40.1120">
    <property type="entry name" value="Carboxypeptidase-like, regulatory domain"/>
    <property type="match status" value="1"/>
</dbReference>